<evidence type="ECO:0000313" key="12">
    <source>
        <dbReference type="EMBL" id="TVO63779.1"/>
    </source>
</evidence>
<evidence type="ECO:0000256" key="6">
    <source>
        <dbReference type="ARBA" id="ARBA00022556"/>
    </source>
</evidence>
<sequence>MTRRCNGSWHSCRPRPAASCAERSAIVRIALVAGEPSGDFLGAGLIRALARRYPDARFEGVGGPDMQAAGLVSHHPLEALSVMGIVEVLGHLPRLLAIRRDLRRRWRADPPDLFIGIDAPDFNLGLERSLRRAGVPTVHYVSPTVWAWRSGRLRAIRRAVDRMLCIFPFEADYLQAQGVDARFVGHPLADAIDPAGTADAARESLGVAADETLIALLPGSRGSEIKALLPVFLDVAARLAEAAPQRRFVIPAATPALQARIEAALDGITPPMPIEVVAGQARTVLAAADAGLIASGTATLEAMLLHCPAVMAYRVNWLTAVLIRRSLRISHFAMPNLMAGEALMPEFVQDQATAENLATALTRLLDSPVQREAMARRFAALHRELRQDAGERAADAVGELLDGSPGPV</sequence>
<dbReference type="Pfam" id="PF02684">
    <property type="entry name" value="LpxB"/>
    <property type="match status" value="1"/>
</dbReference>
<keyword evidence="13" id="KW-1185">Reference proteome</keyword>
<dbReference type="PANTHER" id="PTHR30372:SF4">
    <property type="entry name" value="LIPID-A-DISACCHARIDE SYNTHASE, MITOCHONDRIAL-RELATED"/>
    <property type="match status" value="1"/>
</dbReference>
<protein>
    <recommendedName>
        <fullName evidence="4 11">Lipid-A-disaccharide synthase</fullName>
        <ecNumber evidence="3 11">2.4.1.182</ecNumber>
    </recommendedName>
</protein>
<dbReference type="GO" id="GO:0009245">
    <property type="term" value="P:lipid A biosynthetic process"/>
    <property type="evidence" value="ECO:0007669"/>
    <property type="project" value="UniProtKB-UniRule"/>
</dbReference>
<evidence type="ECO:0000313" key="13">
    <source>
        <dbReference type="Proteomes" id="UP000316688"/>
    </source>
</evidence>
<dbReference type="PANTHER" id="PTHR30372">
    <property type="entry name" value="LIPID-A-DISACCHARIDE SYNTHASE"/>
    <property type="match status" value="1"/>
</dbReference>
<accession>A0A557RF62</accession>
<keyword evidence="7 11" id="KW-0328">Glycosyltransferase</keyword>
<evidence type="ECO:0000256" key="4">
    <source>
        <dbReference type="ARBA" id="ARBA00020902"/>
    </source>
</evidence>
<keyword evidence="6 11" id="KW-0441">Lipid A biosynthesis</keyword>
<reference evidence="12 13" key="1">
    <citation type="submission" date="2019-07" db="EMBL/GenBank/DDBJ databases">
        <title>Reclasification of Spiribacter aquaticus.</title>
        <authorList>
            <person name="Leon M.J."/>
            <person name="Sanchez-Porro C."/>
            <person name="Ventosa A."/>
        </authorList>
    </citation>
    <scope>NUCLEOTIDE SEQUENCE [LARGE SCALE GENOMIC DNA]</scope>
    <source>
        <strain evidence="12 13">SP30</strain>
    </source>
</reference>
<comment type="function">
    <text evidence="1 11">Condensation of UDP-2,3-diacylglucosamine and 2,3-diacylglucosamine-1-phosphate to form lipid A disaccharide, a precursor of lipid A, a phosphorylated glycolipid that anchors the lipopolysaccharide to the outer membrane of the cell.</text>
</comment>
<comment type="pathway">
    <text evidence="11">Bacterial outer membrane biogenesis; LPS lipid A biosynthesis.</text>
</comment>
<evidence type="ECO:0000256" key="7">
    <source>
        <dbReference type="ARBA" id="ARBA00022676"/>
    </source>
</evidence>
<dbReference type="GO" id="GO:0016020">
    <property type="term" value="C:membrane"/>
    <property type="evidence" value="ECO:0007669"/>
    <property type="project" value="GOC"/>
</dbReference>
<keyword evidence="5 11" id="KW-0444">Lipid biosynthesis</keyword>
<proteinExistence type="inferred from homology"/>
<dbReference type="EC" id="2.4.1.182" evidence="3 11"/>
<dbReference type="NCBIfam" id="TIGR00215">
    <property type="entry name" value="lpxB"/>
    <property type="match status" value="1"/>
</dbReference>
<evidence type="ECO:0000256" key="5">
    <source>
        <dbReference type="ARBA" id="ARBA00022516"/>
    </source>
</evidence>
<dbReference type="SUPFAM" id="SSF53756">
    <property type="entry name" value="UDP-Glycosyltransferase/glycogen phosphorylase"/>
    <property type="match status" value="1"/>
</dbReference>
<name>A0A557RF62_9GAMM</name>
<dbReference type="Proteomes" id="UP000316688">
    <property type="component" value="Unassembled WGS sequence"/>
</dbReference>
<dbReference type="GO" id="GO:0008915">
    <property type="term" value="F:lipid-A-disaccharide synthase activity"/>
    <property type="evidence" value="ECO:0007669"/>
    <property type="project" value="UniProtKB-UniRule"/>
</dbReference>
<keyword evidence="8 11" id="KW-0808">Transferase</keyword>
<organism evidence="12 13">
    <name type="scientific">Spiribacter aquaticus</name>
    <dbReference type="NCBI Taxonomy" id="1935996"/>
    <lineage>
        <taxon>Bacteria</taxon>
        <taxon>Pseudomonadati</taxon>
        <taxon>Pseudomonadota</taxon>
        <taxon>Gammaproteobacteria</taxon>
        <taxon>Chromatiales</taxon>
        <taxon>Ectothiorhodospiraceae</taxon>
        <taxon>Spiribacter</taxon>
    </lineage>
</organism>
<evidence type="ECO:0000256" key="2">
    <source>
        <dbReference type="ARBA" id="ARBA00007868"/>
    </source>
</evidence>
<keyword evidence="9 11" id="KW-0443">Lipid metabolism</keyword>
<dbReference type="HAMAP" id="MF_00392">
    <property type="entry name" value="LpxB"/>
    <property type="match status" value="1"/>
</dbReference>
<dbReference type="InterPro" id="IPR003835">
    <property type="entry name" value="Glyco_trans_19"/>
</dbReference>
<evidence type="ECO:0000256" key="9">
    <source>
        <dbReference type="ARBA" id="ARBA00023098"/>
    </source>
</evidence>
<evidence type="ECO:0000256" key="8">
    <source>
        <dbReference type="ARBA" id="ARBA00022679"/>
    </source>
</evidence>
<comment type="catalytic activity">
    <reaction evidence="10 11">
        <text>a lipid X + a UDP-2-N,3-O-bis[(3R)-3-hydroxyacyl]-alpha-D-glucosamine = a lipid A disaccharide + UDP + H(+)</text>
        <dbReference type="Rhea" id="RHEA:67828"/>
        <dbReference type="ChEBI" id="CHEBI:15378"/>
        <dbReference type="ChEBI" id="CHEBI:58223"/>
        <dbReference type="ChEBI" id="CHEBI:137748"/>
        <dbReference type="ChEBI" id="CHEBI:176338"/>
        <dbReference type="ChEBI" id="CHEBI:176343"/>
        <dbReference type="EC" id="2.4.1.182"/>
    </reaction>
</comment>
<dbReference type="AlphaFoldDB" id="A0A557RF62"/>
<dbReference type="EMBL" id="VMKP01000004">
    <property type="protein sequence ID" value="TVO63779.1"/>
    <property type="molecule type" value="Genomic_DNA"/>
</dbReference>
<gene>
    <name evidence="11" type="primary">lpxB</name>
    <name evidence="12" type="ORF">FPL11_08950</name>
</gene>
<dbReference type="Gene3D" id="3.40.50.2000">
    <property type="entry name" value="Glycogen Phosphorylase B"/>
    <property type="match status" value="1"/>
</dbReference>
<comment type="caution">
    <text evidence="12">The sequence shown here is derived from an EMBL/GenBank/DDBJ whole genome shotgun (WGS) entry which is preliminary data.</text>
</comment>
<evidence type="ECO:0000256" key="1">
    <source>
        <dbReference type="ARBA" id="ARBA00002056"/>
    </source>
</evidence>
<evidence type="ECO:0000256" key="10">
    <source>
        <dbReference type="ARBA" id="ARBA00048975"/>
    </source>
</evidence>
<comment type="similarity">
    <text evidence="2 11">Belongs to the LpxB family.</text>
</comment>
<dbReference type="GO" id="GO:0005543">
    <property type="term" value="F:phospholipid binding"/>
    <property type="evidence" value="ECO:0007669"/>
    <property type="project" value="TreeGrafter"/>
</dbReference>
<dbReference type="UniPathway" id="UPA00973"/>
<evidence type="ECO:0000256" key="3">
    <source>
        <dbReference type="ARBA" id="ARBA00012687"/>
    </source>
</evidence>
<evidence type="ECO:0000256" key="11">
    <source>
        <dbReference type="HAMAP-Rule" id="MF_00392"/>
    </source>
</evidence>